<organism evidence="1 2">
    <name type="scientific">Neolewinella xylanilytica</name>
    <dbReference type="NCBI Taxonomy" id="1514080"/>
    <lineage>
        <taxon>Bacteria</taxon>
        <taxon>Pseudomonadati</taxon>
        <taxon>Bacteroidota</taxon>
        <taxon>Saprospiria</taxon>
        <taxon>Saprospirales</taxon>
        <taxon>Lewinellaceae</taxon>
        <taxon>Neolewinella</taxon>
    </lineage>
</organism>
<dbReference type="SUPFAM" id="SSF55144">
    <property type="entry name" value="LigT-like"/>
    <property type="match status" value="1"/>
</dbReference>
<accession>A0A2S6I0I4</accession>
<dbReference type="Proteomes" id="UP000237662">
    <property type="component" value="Unassembled WGS sequence"/>
</dbReference>
<keyword evidence="2" id="KW-1185">Reference proteome</keyword>
<evidence type="ECO:0000313" key="1">
    <source>
        <dbReference type="EMBL" id="PPK84275.1"/>
    </source>
</evidence>
<dbReference type="GO" id="GO:0016874">
    <property type="term" value="F:ligase activity"/>
    <property type="evidence" value="ECO:0007669"/>
    <property type="project" value="UniProtKB-KW"/>
</dbReference>
<gene>
    <name evidence="1" type="ORF">CLV84_4044</name>
</gene>
<reference evidence="1 2" key="1">
    <citation type="submission" date="2018-02" db="EMBL/GenBank/DDBJ databases">
        <title>Genomic Encyclopedia of Archaeal and Bacterial Type Strains, Phase II (KMG-II): from individual species to whole genera.</title>
        <authorList>
            <person name="Goeker M."/>
        </authorList>
    </citation>
    <scope>NUCLEOTIDE SEQUENCE [LARGE SCALE GENOMIC DNA]</scope>
    <source>
        <strain evidence="1 2">DSM 29526</strain>
    </source>
</reference>
<dbReference type="InterPro" id="IPR009097">
    <property type="entry name" value="Cyclic_Pdiesterase"/>
</dbReference>
<dbReference type="OrthoDB" id="793003at2"/>
<dbReference type="EMBL" id="PTJC01000008">
    <property type="protein sequence ID" value="PPK84275.1"/>
    <property type="molecule type" value="Genomic_DNA"/>
</dbReference>
<dbReference type="RefSeq" id="WP_104421609.1">
    <property type="nucleotide sequence ID" value="NZ_PTJC01000008.1"/>
</dbReference>
<evidence type="ECO:0000313" key="2">
    <source>
        <dbReference type="Proteomes" id="UP000237662"/>
    </source>
</evidence>
<sequence length="177" mass="20102">MPKTQSEPDDRPMIVTAWIDAIDLDLFNRLRKRLFPTDLNYLSAHVTLFHHIPATVRQDFIDFCRGFSAETPPLSLQVGPPFSLGKGVAYPVTNSQLGSIRERARAAFADQLTSQDDRPWNKPHLTVQNKVTPETAKRTLRELSSDFAPLSITAKGLEFHRYDGGPWKLLERMPFRG</sequence>
<protein>
    <submittedName>
        <fullName evidence="1">2'-5' RNA ligase superfamily protein</fullName>
    </submittedName>
</protein>
<dbReference type="Gene3D" id="3.90.1140.10">
    <property type="entry name" value="Cyclic phosphodiesterase"/>
    <property type="match status" value="1"/>
</dbReference>
<dbReference type="Pfam" id="PF13563">
    <property type="entry name" value="2_5_RNA_ligase2"/>
    <property type="match status" value="1"/>
</dbReference>
<proteinExistence type="predicted"/>
<comment type="caution">
    <text evidence="1">The sequence shown here is derived from an EMBL/GenBank/DDBJ whole genome shotgun (WGS) entry which is preliminary data.</text>
</comment>
<keyword evidence="1" id="KW-0436">Ligase</keyword>
<name>A0A2S6I0I4_9BACT</name>
<dbReference type="AlphaFoldDB" id="A0A2S6I0I4"/>